<protein>
    <submittedName>
        <fullName evidence="5">TetR family transcriptional regulator</fullName>
    </submittedName>
</protein>
<keyword evidence="1" id="KW-0678">Repressor</keyword>
<evidence type="ECO:0000256" key="3">
    <source>
        <dbReference type="PROSITE-ProRule" id="PRU00335"/>
    </source>
</evidence>
<dbReference type="EMBL" id="AVPF01000062">
    <property type="protein sequence ID" value="KGX84233.1"/>
    <property type="molecule type" value="Genomic_DNA"/>
</dbReference>
<organism evidence="5 6">
    <name type="scientific">Pontibacillus marinus BH030004 = DSM 16465</name>
    <dbReference type="NCBI Taxonomy" id="1385511"/>
    <lineage>
        <taxon>Bacteria</taxon>
        <taxon>Bacillati</taxon>
        <taxon>Bacillota</taxon>
        <taxon>Bacilli</taxon>
        <taxon>Bacillales</taxon>
        <taxon>Bacillaceae</taxon>
        <taxon>Pontibacillus</taxon>
    </lineage>
</organism>
<keyword evidence="2 3" id="KW-0238">DNA-binding</keyword>
<dbReference type="Gene3D" id="1.10.357.10">
    <property type="entry name" value="Tetracycline Repressor, domain 2"/>
    <property type="match status" value="1"/>
</dbReference>
<dbReference type="STRING" id="1385511.GCA_000425225_01313"/>
<dbReference type="Pfam" id="PF00440">
    <property type="entry name" value="TetR_N"/>
    <property type="match status" value="1"/>
</dbReference>
<reference evidence="5 6" key="1">
    <citation type="submission" date="2013-08" db="EMBL/GenBank/DDBJ databases">
        <authorList>
            <person name="Huang J."/>
            <person name="Wang G."/>
        </authorList>
    </citation>
    <scope>NUCLEOTIDE SEQUENCE [LARGE SCALE GENOMIC DNA]</scope>
    <source>
        <strain evidence="5 6">BH030004</strain>
    </source>
</reference>
<dbReference type="PRINTS" id="PR00455">
    <property type="entry name" value="HTHTETR"/>
</dbReference>
<dbReference type="SUPFAM" id="SSF46689">
    <property type="entry name" value="Homeodomain-like"/>
    <property type="match status" value="1"/>
</dbReference>
<evidence type="ECO:0000259" key="4">
    <source>
        <dbReference type="PROSITE" id="PS50977"/>
    </source>
</evidence>
<evidence type="ECO:0000256" key="1">
    <source>
        <dbReference type="ARBA" id="ARBA00022491"/>
    </source>
</evidence>
<dbReference type="InterPro" id="IPR050624">
    <property type="entry name" value="HTH-type_Tx_Regulator"/>
</dbReference>
<feature type="DNA-binding region" description="H-T-H motif" evidence="3">
    <location>
        <begin position="27"/>
        <end position="46"/>
    </location>
</feature>
<evidence type="ECO:0000313" key="5">
    <source>
        <dbReference type="EMBL" id="KGX84233.1"/>
    </source>
</evidence>
<name>A0A0A5FZG8_9BACI</name>
<dbReference type="NCBIfam" id="NF037937">
    <property type="entry name" value="septum_RefZ"/>
    <property type="match status" value="1"/>
</dbReference>
<dbReference type="eggNOG" id="COG1309">
    <property type="taxonomic scope" value="Bacteria"/>
</dbReference>
<evidence type="ECO:0000256" key="2">
    <source>
        <dbReference type="ARBA" id="ARBA00023125"/>
    </source>
</evidence>
<dbReference type="RefSeq" id="WP_036843082.1">
    <property type="nucleotide sequence ID" value="NZ_AULJ01000013.1"/>
</dbReference>
<dbReference type="Proteomes" id="UP000030403">
    <property type="component" value="Unassembled WGS sequence"/>
</dbReference>
<sequence length="209" mass="25057">MRNASTKQKVMDASGYLFFTKGYHGTSVRDIAGRAKVNVSLISYHFKNKQGLLEFLMVEYFEPYIELLEEYAQKEDSKESFYQLIELIIQYKKKHYQFTCFVHRELTLDNVLVREMMVTYLAKEKYILYRLFKQCLHGSGIKGTQLQYLFLQFKGMLMTPFMMPYDMRDQNVLDHSDNYFSEQYSQTIIRWFDHLIESHKISYKKEGII</sequence>
<gene>
    <name evidence="5" type="ORF">N783_18100</name>
</gene>
<accession>A0A0A5FZG8</accession>
<comment type="caution">
    <text evidence="5">The sequence shown here is derived from an EMBL/GenBank/DDBJ whole genome shotgun (WGS) entry which is preliminary data.</text>
</comment>
<proteinExistence type="predicted"/>
<keyword evidence="6" id="KW-1185">Reference proteome</keyword>
<dbReference type="AlphaFoldDB" id="A0A0A5FZG8"/>
<dbReference type="InterPro" id="IPR001647">
    <property type="entry name" value="HTH_TetR"/>
</dbReference>
<evidence type="ECO:0000313" key="6">
    <source>
        <dbReference type="Proteomes" id="UP000030403"/>
    </source>
</evidence>
<dbReference type="PANTHER" id="PTHR43479">
    <property type="entry name" value="ACREF/ENVCD OPERON REPRESSOR-RELATED"/>
    <property type="match status" value="1"/>
</dbReference>
<dbReference type="InterPro" id="IPR009057">
    <property type="entry name" value="Homeodomain-like_sf"/>
</dbReference>
<dbReference type="GO" id="GO:0003677">
    <property type="term" value="F:DNA binding"/>
    <property type="evidence" value="ECO:0007669"/>
    <property type="project" value="UniProtKB-UniRule"/>
</dbReference>
<dbReference type="PROSITE" id="PS50977">
    <property type="entry name" value="HTH_TETR_2"/>
    <property type="match status" value="1"/>
</dbReference>
<dbReference type="PANTHER" id="PTHR43479:SF11">
    <property type="entry name" value="ACREF_ENVCD OPERON REPRESSOR-RELATED"/>
    <property type="match status" value="1"/>
</dbReference>
<feature type="domain" description="HTH tetR-type" evidence="4">
    <location>
        <begin position="4"/>
        <end position="64"/>
    </location>
</feature>